<keyword evidence="1 5" id="KW-0678">Repressor</keyword>
<dbReference type="Pfam" id="PF03444">
    <property type="entry name" value="WHD_HrcA"/>
    <property type="match status" value="1"/>
</dbReference>
<evidence type="ECO:0000256" key="4">
    <source>
        <dbReference type="ARBA" id="ARBA00023163"/>
    </source>
</evidence>
<comment type="function">
    <text evidence="5">Negative regulator of class I heat shock genes (grpE-dnaK-dnaJ and groELS operons). Prevents heat-shock induction of these operons.</text>
</comment>
<dbReference type="RefSeq" id="WP_249311604.1">
    <property type="nucleotide sequence ID" value="NZ_JACRSU010000002.1"/>
</dbReference>
<dbReference type="PANTHER" id="PTHR34824">
    <property type="entry name" value="HEAT-INDUCIBLE TRANSCRIPTION REPRESSOR HRCA"/>
    <property type="match status" value="1"/>
</dbReference>
<evidence type="ECO:0000259" key="6">
    <source>
        <dbReference type="Pfam" id="PF01628"/>
    </source>
</evidence>
<protein>
    <recommendedName>
        <fullName evidence="5">Heat-inducible transcription repressor HrcA</fullName>
    </recommendedName>
</protein>
<dbReference type="InterPro" id="IPR023120">
    <property type="entry name" value="WHTH_transcript_rep_HrcA_IDD"/>
</dbReference>
<feature type="domain" description="Heat-inducible transcription repressor HrcA C-terminal" evidence="6">
    <location>
        <begin position="105"/>
        <end position="328"/>
    </location>
</feature>
<dbReference type="HAMAP" id="MF_00081">
    <property type="entry name" value="HrcA"/>
    <property type="match status" value="1"/>
</dbReference>
<evidence type="ECO:0000313" key="8">
    <source>
        <dbReference type="EMBL" id="MBC8540417.1"/>
    </source>
</evidence>
<evidence type="ECO:0000256" key="5">
    <source>
        <dbReference type="HAMAP-Rule" id="MF_00081"/>
    </source>
</evidence>
<dbReference type="InterPro" id="IPR005104">
    <property type="entry name" value="WHTH_HrcA_DNA-bd"/>
</dbReference>
<comment type="similarity">
    <text evidence="5">Belongs to the HrcA family.</text>
</comment>
<dbReference type="AlphaFoldDB" id="A0A926DMG0"/>
<dbReference type="SUPFAM" id="SSF46785">
    <property type="entry name" value="Winged helix' DNA-binding domain"/>
    <property type="match status" value="1"/>
</dbReference>
<dbReference type="InterPro" id="IPR002571">
    <property type="entry name" value="HrcA"/>
</dbReference>
<evidence type="ECO:0000256" key="3">
    <source>
        <dbReference type="ARBA" id="ARBA00023016"/>
    </source>
</evidence>
<keyword evidence="4 5" id="KW-0804">Transcription</keyword>
<dbReference type="Proteomes" id="UP000611762">
    <property type="component" value="Unassembled WGS sequence"/>
</dbReference>
<dbReference type="Pfam" id="PF01628">
    <property type="entry name" value="HrcA"/>
    <property type="match status" value="1"/>
</dbReference>
<sequence>MEMNERKRKILHTIINEYVTNAEPVGSRHIAKNLDLGLSSATIRNEMADLEEMGYLEQPHTSAGRVPSDKGYRFYVNELMNGYEVSQRDIDLLAVAMEMKLNQFDKVIRQASVVLSQLTNYTAVLMTPEMKHGAIKTIELVPVDASSMLIILVTNEGIMKNKRVYIPKNVDHKIIPQVSALMKEKLSGLLLNEIDVKKINEIKKALGSNYEMLFPVLDFISDIIDDIQKETEIYLSGVTNIFNFPEYRDVTRAKEFIEFLDDKQSVAKVLSDAEENDEHAIHVRIGSENGLDIMQNLSLVTTNYHLGGRAAGRLGIIGPTRMNYSKVIANINQISNYLDRLLKELYIDDNGE</sequence>
<dbReference type="InterPro" id="IPR036388">
    <property type="entry name" value="WH-like_DNA-bd_sf"/>
</dbReference>
<dbReference type="PIRSF" id="PIRSF005485">
    <property type="entry name" value="HrcA"/>
    <property type="match status" value="1"/>
</dbReference>
<keyword evidence="9" id="KW-1185">Reference proteome</keyword>
<dbReference type="Gene3D" id="1.10.10.10">
    <property type="entry name" value="Winged helix-like DNA-binding domain superfamily/Winged helix DNA-binding domain"/>
    <property type="match status" value="1"/>
</dbReference>
<gene>
    <name evidence="5 8" type="primary">hrcA</name>
    <name evidence="8" type="ORF">H8698_05450</name>
</gene>
<keyword evidence="3 5" id="KW-0346">Stress response</keyword>
<dbReference type="Gene3D" id="3.30.450.40">
    <property type="match status" value="1"/>
</dbReference>
<dbReference type="PANTHER" id="PTHR34824:SF1">
    <property type="entry name" value="HEAT-INDUCIBLE TRANSCRIPTION REPRESSOR HRCA"/>
    <property type="match status" value="1"/>
</dbReference>
<dbReference type="SUPFAM" id="SSF55781">
    <property type="entry name" value="GAF domain-like"/>
    <property type="match status" value="1"/>
</dbReference>
<dbReference type="NCBIfam" id="TIGR00331">
    <property type="entry name" value="hrcA"/>
    <property type="match status" value="1"/>
</dbReference>
<feature type="domain" description="Winged helix-turn-helix transcription repressor HrcA DNA-binding" evidence="7">
    <location>
        <begin position="5"/>
        <end position="73"/>
    </location>
</feature>
<dbReference type="InterPro" id="IPR029016">
    <property type="entry name" value="GAF-like_dom_sf"/>
</dbReference>
<dbReference type="GO" id="GO:0003677">
    <property type="term" value="F:DNA binding"/>
    <property type="evidence" value="ECO:0007669"/>
    <property type="project" value="InterPro"/>
</dbReference>
<dbReference type="InterPro" id="IPR036390">
    <property type="entry name" value="WH_DNA-bd_sf"/>
</dbReference>
<dbReference type="InterPro" id="IPR021153">
    <property type="entry name" value="HrcA_C"/>
</dbReference>
<evidence type="ECO:0000259" key="7">
    <source>
        <dbReference type="Pfam" id="PF03444"/>
    </source>
</evidence>
<accession>A0A926DMG0</accession>
<keyword evidence="2 5" id="KW-0805">Transcription regulation</keyword>
<evidence type="ECO:0000256" key="1">
    <source>
        <dbReference type="ARBA" id="ARBA00022491"/>
    </source>
</evidence>
<name>A0A926DMG0_9FIRM</name>
<dbReference type="EMBL" id="JACRSU010000002">
    <property type="protein sequence ID" value="MBC8540417.1"/>
    <property type="molecule type" value="Genomic_DNA"/>
</dbReference>
<reference evidence="8" key="1">
    <citation type="submission" date="2020-08" db="EMBL/GenBank/DDBJ databases">
        <title>Genome public.</title>
        <authorList>
            <person name="Liu C."/>
            <person name="Sun Q."/>
        </authorList>
    </citation>
    <scope>NUCLEOTIDE SEQUENCE</scope>
    <source>
        <strain evidence="8">H8</strain>
    </source>
</reference>
<dbReference type="GO" id="GO:0045892">
    <property type="term" value="P:negative regulation of DNA-templated transcription"/>
    <property type="evidence" value="ECO:0007669"/>
    <property type="project" value="UniProtKB-UniRule"/>
</dbReference>
<evidence type="ECO:0000256" key="2">
    <source>
        <dbReference type="ARBA" id="ARBA00023015"/>
    </source>
</evidence>
<proteinExistence type="inferred from homology"/>
<comment type="caution">
    <text evidence="8">The sequence shown here is derived from an EMBL/GenBank/DDBJ whole genome shotgun (WGS) entry which is preliminary data.</text>
</comment>
<organism evidence="8 9">
    <name type="scientific">Congzhengia minquanensis</name>
    <dbReference type="NCBI Taxonomy" id="2763657"/>
    <lineage>
        <taxon>Bacteria</taxon>
        <taxon>Bacillati</taxon>
        <taxon>Bacillota</taxon>
        <taxon>Clostridia</taxon>
        <taxon>Eubacteriales</taxon>
        <taxon>Oscillospiraceae</taxon>
        <taxon>Congzhengia</taxon>
    </lineage>
</organism>
<dbReference type="Gene3D" id="3.30.390.60">
    <property type="entry name" value="Heat-inducible transcription repressor hrca homolog, domain 3"/>
    <property type="match status" value="1"/>
</dbReference>
<evidence type="ECO:0000313" key="9">
    <source>
        <dbReference type="Proteomes" id="UP000611762"/>
    </source>
</evidence>